<comment type="caution">
    <text evidence="1">The sequence shown here is derived from an EMBL/GenBank/DDBJ whole genome shotgun (WGS) entry which is preliminary data.</text>
</comment>
<dbReference type="Proteomes" id="UP000251960">
    <property type="component" value="Chromosome 1"/>
</dbReference>
<dbReference type="AlphaFoldDB" id="A0A317YFF9"/>
<organism evidence="1">
    <name type="scientific">Zea mays</name>
    <name type="common">Maize</name>
    <dbReference type="NCBI Taxonomy" id="4577"/>
    <lineage>
        <taxon>Eukaryota</taxon>
        <taxon>Viridiplantae</taxon>
        <taxon>Streptophyta</taxon>
        <taxon>Embryophyta</taxon>
        <taxon>Tracheophyta</taxon>
        <taxon>Spermatophyta</taxon>
        <taxon>Magnoliopsida</taxon>
        <taxon>Liliopsida</taxon>
        <taxon>Poales</taxon>
        <taxon>Poaceae</taxon>
        <taxon>PACMAD clade</taxon>
        <taxon>Panicoideae</taxon>
        <taxon>Andropogonodae</taxon>
        <taxon>Andropogoneae</taxon>
        <taxon>Tripsacinae</taxon>
        <taxon>Zea</taxon>
    </lineage>
</organism>
<gene>
    <name evidence="1" type="ORF">Zm00014a_009712</name>
</gene>
<sequence>MDVSCSSLSYAAGSLPPLLTPTSCPLPHTCLLQISPRPTSPASRPAPLAQAFDHRLPPPRTPSRHVARMGVWTEHFLFLLSPLGHLRRCFAPSAPTPEPPLACLAFCTALSTDPPPPPPTKVRALVAGPVALGSVRRPSRAVVMCLRRRAIQMLLDVSFAYALDVLFLESPSLSPGRPRWIPRLSLADAQVADVVHGELGLNFVLEQNTLKSIEIELTEEMAPNLLQTDMVMQFGLLVFQVLNFGDQGKIQEAMVQMHIREEETVICIYGQNLDFVLVEVSLNNMVPETSTNYDLLNHILNELRVPLIAICSYDDEVALSKYMNLATWVHASMC</sequence>
<dbReference type="EMBL" id="NCVQ01000001">
    <property type="protein sequence ID" value="PWZ56494.1"/>
    <property type="molecule type" value="Genomic_DNA"/>
</dbReference>
<reference evidence="1" key="1">
    <citation type="journal article" date="2018" name="Nat. Genet.">
        <title>Extensive intraspecific gene order and gene structural variations between Mo17 and other maize genomes.</title>
        <authorList>
            <person name="Sun S."/>
            <person name="Zhou Y."/>
            <person name="Chen J."/>
            <person name="Shi J."/>
            <person name="Zhao H."/>
            <person name="Zhao H."/>
            <person name="Song W."/>
            <person name="Zhang M."/>
            <person name="Cui Y."/>
            <person name="Dong X."/>
            <person name="Liu H."/>
            <person name="Ma X."/>
            <person name="Jiao Y."/>
            <person name="Wang B."/>
            <person name="Wei X."/>
            <person name="Stein J.C."/>
            <person name="Glaubitz J.C."/>
            <person name="Lu F."/>
            <person name="Yu G."/>
            <person name="Liang C."/>
            <person name="Fengler K."/>
            <person name="Li B."/>
            <person name="Rafalski A."/>
            <person name="Schnable P.S."/>
            <person name="Ware D.H."/>
            <person name="Buckler E.S."/>
            <person name="Lai J."/>
        </authorList>
    </citation>
    <scope>NUCLEOTIDE SEQUENCE [LARGE SCALE GENOMIC DNA]</scope>
    <source>
        <tissue evidence="1">Seedling</tissue>
    </source>
</reference>
<evidence type="ECO:0000313" key="1">
    <source>
        <dbReference type="EMBL" id="PWZ56494.1"/>
    </source>
</evidence>
<proteinExistence type="predicted"/>
<accession>A0A317YFF9</accession>
<name>A0A317YFF9_MAIZE</name>
<protein>
    <submittedName>
        <fullName evidence="1">Uncharacterized protein</fullName>
    </submittedName>
</protein>